<dbReference type="Pfam" id="PF00211">
    <property type="entry name" value="Guanylate_cyc"/>
    <property type="match status" value="1"/>
</dbReference>
<evidence type="ECO:0000256" key="3">
    <source>
        <dbReference type="ARBA" id="ARBA00012202"/>
    </source>
</evidence>
<evidence type="ECO:0000256" key="5">
    <source>
        <dbReference type="ARBA" id="ARBA00022692"/>
    </source>
</evidence>
<keyword evidence="6" id="KW-0732">Signal</keyword>
<dbReference type="Gene3D" id="1.10.510.10">
    <property type="entry name" value="Transferase(Phosphotransferase) domain 1"/>
    <property type="match status" value="1"/>
</dbReference>
<keyword evidence="11" id="KW-0325">Glycoprotein</keyword>
<sequence length="641" mass="74127">MGAFFSLWNQLVAYYNPEAYVPDFERKNRNLSVHWKVEKDDLKIIKNKNANNDTSRDLEFLSEKEQAIALTNRRRVFGAYAIIQNFRAEFTQYIQTGHIFMNDQKIDHFKKLRKLSNVNIVQFYGVQLNDRSLDTLTFFHSLQERGTLEAGLNPGLIIYRNSFQEFCVDEKFDFNETFKSAFMRDILKGLAFIHRNVGYHGHLHAATCLIDINWVLKLSQFGISNFICDQFDSGNIKVNDKDPPVFTHQQYVCYPPEHIRQYDTTGTKQPRILRGTRQGDMYCVGMVFYMMVEKHDPFLMQKTMERISPALIDDILNKNRQPIWEKKTGERELENGLLEKCQQCWSRDPDLRPTTSDMERTVAATYPFAKGTLVDQMVRKNEKAAEDLEYEVEEKTAHLVEARDRTMTLLQEMLPPDIAISLRDGKNVPARSYDSATVMFVQICDFTRIMKFSSPNQVIKFLNDVFDSFDEVTRAHDAYKVETTGETYMVASGVPKENGGIHVTEIAEMSLKIREVSYRFILCHKPEFKLSIRIGFHAGPIAAGVIGIRSPRYCLFGDTVNFASRMQSNCPPNQIQTSERTANMLDKNEYKLVKRGIVHVKGKGEVNCYWLNEHIHHDKSEEVETPILDLHRNDQPGPSHS</sequence>
<dbReference type="Gene3D" id="3.30.70.1230">
    <property type="entry name" value="Nucleotide cyclase"/>
    <property type="match status" value="1"/>
</dbReference>
<keyword evidence="5" id="KW-0812">Transmembrane</keyword>
<keyword evidence="9" id="KW-0342">GTP-binding</keyword>
<evidence type="ECO:0000256" key="4">
    <source>
        <dbReference type="ARBA" id="ARBA00022475"/>
    </source>
</evidence>
<dbReference type="OMA" id="NIAECIM"/>
<dbReference type="EC" id="4.6.1.2" evidence="3"/>
<dbReference type="InterPro" id="IPR029787">
    <property type="entry name" value="Nucleotide_cyclase"/>
</dbReference>
<comment type="subcellular location">
    <subcellularLocation>
        <location evidence="2">Cell membrane</location>
        <topology evidence="2">Single-pass type I membrane protein</topology>
    </subcellularLocation>
</comment>
<dbReference type="PROSITE" id="PS50011">
    <property type="entry name" value="PROTEIN_KINASE_DOM"/>
    <property type="match status" value="1"/>
</dbReference>
<dbReference type="HOGENOM" id="CLU_001072_11_1_1"/>
<dbReference type="SMART" id="SM00220">
    <property type="entry name" value="S_TKc"/>
    <property type="match status" value="1"/>
</dbReference>
<dbReference type="GO" id="GO:0005525">
    <property type="term" value="F:GTP binding"/>
    <property type="evidence" value="ECO:0007669"/>
    <property type="project" value="UniProtKB-KW"/>
</dbReference>
<keyword evidence="13" id="KW-0141">cGMP biosynthesis</keyword>
<dbReference type="STRING" id="135651.G0N4V3"/>
<evidence type="ECO:0000256" key="12">
    <source>
        <dbReference type="ARBA" id="ARBA00023239"/>
    </source>
</evidence>
<gene>
    <name evidence="16" type="ORF">CAEBREN_15895</name>
</gene>
<evidence type="ECO:0000256" key="6">
    <source>
        <dbReference type="ARBA" id="ARBA00022729"/>
    </source>
</evidence>
<evidence type="ECO:0000256" key="1">
    <source>
        <dbReference type="ARBA" id="ARBA00001436"/>
    </source>
</evidence>
<dbReference type="InterPro" id="IPR000719">
    <property type="entry name" value="Prot_kinase_dom"/>
</dbReference>
<dbReference type="PANTHER" id="PTHR11920">
    <property type="entry name" value="GUANYLYL CYCLASE"/>
    <property type="match status" value="1"/>
</dbReference>
<dbReference type="GO" id="GO:0035556">
    <property type="term" value="P:intracellular signal transduction"/>
    <property type="evidence" value="ECO:0007669"/>
    <property type="project" value="InterPro"/>
</dbReference>
<dbReference type="PROSITE" id="PS50125">
    <property type="entry name" value="GUANYLATE_CYCLASE_2"/>
    <property type="match status" value="1"/>
</dbReference>
<dbReference type="GO" id="GO:0001653">
    <property type="term" value="F:peptide receptor activity"/>
    <property type="evidence" value="ECO:0007669"/>
    <property type="project" value="TreeGrafter"/>
</dbReference>
<keyword evidence="7" id="KW-0547">Nucleotide-binding</keyword>
<dbReference type="FunFam" id="3.30.70.1230:FF:000050">
    <property type="entry name" value="Guanylate cyclase"/>
    <property type="match status" value="1"/>
</dbReference>
<dbReference type="GO" id="GO:0004016">
    <property type="term" value="F:adenylate cyclase activity"/>
    <property type="evidence" value="ECO:0007669"/>
    <property type="project" value="TreeGrafter"/>
</dbReference>
<dbReference type="InterPro" id="IPR011009">
    <property type="entry name" value="Kinase-like_dom_sf"/>
</dbReference>
<dbReference type="GO" id="GO:0007606">
    <property type="term" value="P:sensory perception of chemical stimulus"/>
    <property type="evidence" value="ECO:0007669"/>
    <property type="project" value="UniProtKB-ARBA"/>
</dbReference>
<evidence type="ECO:0000313" key="16">
    <source>
        <dbReference type="EMBL" id="EGT52717.1"/>
    </source>
</evidence>
<dbReference type="InterPro" id="IPR001054">
    <property type="entry name" value="A/G_cyclase"/>
</dbReference>
<evidence type="ECO:0000259" key="14">
    <source>
        <dbReference type="PROSITE" id="PS50011"/>
    </source>
</evidence>
<evidence type="ECO:0000256" key="11">
    <source>
        <dbReference type="ARBA" id="ARBA00023180"/>
    </source>
</evidence>
<dbReference type="Pfam" id="PF00069">
    <property type="entry name" value="Pkinase"/>
    <property type="match status" value="1"/>
</dbReference>
<evidence type="ECO:0000259" key="15">
    <source>
        <dbReference type="PROSITE" id="PS50125"/>
    </source>
</evidence>
<evidence type="ECO:0000256" key="13">
    <source>
        <dbReference type="ARBA" id="ARBA00023293"/>
    </source>
</evidence>
<dbReference type="SMART" id="SM00044">
    <property type="entry name" value="CYCc"/>
    <property type="match status" value="1"/>
</dbReference>
<organism evidence="17">
    <name type="scientific">Caenorhabditis brenneri</name>
    <name type="common">Nematode worm</name>
    <dbReference type="NCBI Taxonomy" id="135651"/>
    <lineage>
        <taxon>Eukaryota</taxon>
        <taxon>Metazoa</taxon>
        <taxon>Ecdysozoa</taxon>
        <taxon>Nematoda</taxon>
        <taxon>Chromadorea</taxon>
        <taxon>Rhabditida</taxon>
        <taxon>Rhabditina</taxon>
        <taxon>Rhabditomorpha</taxon>
        <taxon>Rhabditoidea</taxon>
        <taxon>Rhabditidae</taxon>
        <taxon>Peloderinae</taxon>
        <taxon>Caenorhabditis</taxon>
    </lineage>
</organism>
<proteinExistence type="predicted"/>
<dbReference type="EMBL" id="GL379838">
    <property type="protein sequence ID" value="EGT52717.1"/>
    <property type="molecule type" value="Genomic_DNA"/>
</dbReference>
<accession>G0N4V3</accession>
<dbReference type="GO" id="GO:0005524">
    <property type="term" value="F:ATP binding"/>
    <property type="evidence" value="ECO:0007669"/>
    <property type="project" value="InterPro"/>
</dbReference>
<reference evidence="17" key="1">
    <citation type="submission" date="2011-07" db="EMBL/GenBank/DDBJ databases">
        <authorList>
            <consortium name="Caenorhabditis brenneri Sequencing and Analysis Consortium"/>
            <person name="Wilson R.K."/>
        </authorList>
    </citation>
    <scope>NUCLEOTIDE SEQUENCE [LARGE SCALE GENOMIC DNA]</scope>
    <source>
        <strain evidence="17">PB2801</strain>
    </source>
</reference>
<keyword evidence="17" id="KW-1185">Reference proteome</keyword>
<dbReference type="eggNOG" id="KOG1023">
    <property type="taxonomic scope" value="Eukaryota"/>
</dbReference>
<dbReference type="InParanoid" id="G0N4V3"/>
<name>G0N4V3_CAEBE</name>
<evidence type="ECO:0000256" key="10">
    <source>
        <dbReference type="ARBA" id="ARBA00023136"/>
    </source>
</evidence>
<dbReference type="Proteomes" id="UP000008068">
    <property type="component" value="Unassembled WGS sequence"/>
</dbReference>
<keyword evidence="12" id="KW-0456">Lyase</keyword>
<dbReference type="GO" id="GO:0007168">
    <property type="term" value="P:receptor guanylyl cyclase signaling pathway"/>
    <property type="evidence" value="ECO:0007669"/>
    <property type="project" value="TreeGrafter"/>
</dbReference>
<dbReference type="AlphaFoldDB" id="G0N4V3"/>
<dbReference type="CDD" id="cd07302">
    <property type="entry name" value="CHD"/>
    <property type="match status" value="1"/>
</dbReference>
<dbReference type="SUPFAM" id="SSF56112">
    <property type="entry name" value="Protein kinase-like (PK-like)"/>
    <property type="match status" value="1"/>
</dbReference>
<evidence type="ECO:0000313" key="17">
    <source>
        <dbReference type="Proteomes" id="UP000008068"/>
    </source>
</evidence>
<keyword evidence="8" id="KW-1133">Transmembrane helix</keyword>
<feature type="domain" description="Protein kinase" evidence="14">
    <location>
        <begin position="1"/>
        <end position="369"/>
    </location>
</feature>
<evidence type="ECO:0000256" key="7">
    <source>
        <dbReference type="ARBA" id="ARBA00022741"/>
    </source>
</evidence>
<keyword evidence="10" id="KW-0472">Membrane</keyword>
<dbReference type="GO" id="GO:0005886">
    <property type="term" value="C:plasma membrane"/>
    <property type="evidence" value="ECO:0007669"/>
    <property type="project" value="UniProtKB-SubCell"/>
</dbReference>
<dbReference type="GO" id="GO:0004672">
    <property type="term" value="F:protein kinase activity"/>
    <property type="evidence" value="ECO:0007669"/>
    <property type="project" value="InterPro"/>
</dbReference>
<protein>
    <recommendedName>
        <fullName evidence="3">guanylate cyclase</fullName>
        <ecNumber evidence="3">4.6.1.2</ecNumber>
    </recommendedName>
</protein>
<dbReference type="GO" id="GO:0004383">
    <property type="term" value="F:guanylate cyclase activity"/>
    <property type="evidence" value="ECO:0007669"/>
    <property type="project" value="UniProtKB-EC"/>
</dbReference>
<evidence type="ECO:0000256" key="9">
    <source>
        <dbReference type="ARBA" id="ARBA00023134"/>
    </source>
</evidence>
<feature type="domain" description="Guanylate cyclase" evidence="15">
    <location>
        <begin position="437"/>
        <end position="567"/>
    </location>
</feature>
<evidence type="ECO:0000256" key="8">
    <source>
        <dbReference type="ARBA" id="ARBA00022989"/>
    </source>
</evidence>
<dbReference type="OrthoDB" id="60033at2759"/>
<dbReference type="SUPFAM" id="SSF55073">
    <property type="entry name" value="Nucleotide cyclase"/>
    <property type="match status" value="1"/>
</dbReference>
<dbReference type="PANTHER" id="PTHR11920:SF355">
    <property type="entry name" value="RECEPTOR-TYPE GUANYLATE CYCLASE GCY-10-RELATED"/>
    <property type="match status" value="1"/>
</dbReference>
<evidence type="ECO:0000256" key="2">
    <source>
        <dbReference type="ARBA" id="ARBA00004251"/>
    </source>
</evidence>
<comment type="catalytic activity">
    <reaction evidence="1">
        <text>GTP = 3',5'-cyclic GMP + diphosphate</text>
        <dbReference type="Rhea" id="RHEA:13665"/>
        <dbReference type="ChEBI" id="CHEBI:33019"/>
        <dbReference type="ChEBI" id="CHEBI:37565"/>
        <dbReference type="ChEBI" id="CHEBI:57746"/>
        <dbReference type="EC" id="4.6.1.2"/>
    </reaction>
</comment>
<dbReference type="InterPro" id="IPR050401">
    <property type="entry name" value="Cyclic_nucleotide_synthase"/>
</dbReference>
<keyword evidence="4" id="KW-1003">Cell membrane</keyword>